<dbReference type="PROSITE" id="PS00627">
    <property type="entry name" value="GHMP_KINASES_ATP"/>
    <property type="match status" value="1"/>
</dbReference>
<comment type="catalytic activity">
    <reaction evidence="11 12">
        <text>L-homoserine + ATP = O-phospho-L-homoserine + ADP + H(+)</text>
        <dbReference type="Rhea" id="RHEA:13985"/>
        <dbReference type="ChEBI" id="CHEBI:15378"/>
        <dbReference type="ChEBI" id="CHEBI:30616"/>
        <dbReference type="ChEBI" id="CHEBI:57476"/>
        <dbReference type="ChEBI" id="CHEBI:57590"/>
        <dbReference type="ChEBI" id="CHEBI:456216"/>
        <dbReference type="EC" id="2.7.1.39"/>
    </reaction>
</comment>
<dbReference type="UniPathway" id="UPA00050">
    <property type="reaction ID" value="UER00064"/>
</dbReference>
<dbReference type="PANTHER" id="PTHR20861:SF1">
    <property type="entry name" value="HOMOSERINE KINASE"/>
    <property type="match status" value="1"/>
</dbReference>
<evidence type="ECO:0000256" key="7">
    <source>
        <dbReference type="ARBA" id="ARBA00022697"/>
    </source>
</evidence>
<keyword evidence="5 12" id="KW-0028">Amino-acid biosynthesis</keyword>
<feature type="compositionally biased region" description="Basic and acidic residues" evidence="13">
    <location>
        <begin position="72"/>
        <end position="87"/>
    </location>
</feature>
<dbReference type="InterPro" id="IPR020568">
    <property type="entry name" value="Ribosomal_Su5_D2-typ_SF"/>
</dbReference>
<feature type="compositionally biased region" description="Basic and acidic residues" evidence="13">
    <location>
        <begin position="1"/>
        <end position="14"/>
    </location>
</feature>
<evidence type="ECO:0000256" key="3">
    <source>
        <dbReference type="ARBA" id="ARBA00012078"/>
    </source>
</evidence>
<dbReference type="SUPFAM" id="SSF55060">
    <property type="entry name" value="GHMP Kinase, C-terminal domain"/>
    <property type="match status" value="1"/>
</dbReference>
<evidence type="ECO:0000256" key="8">
    <source>
        <dbReference type="ARBA" id="ARBA00022741"/>
    </source>
</evidence>
<evidence type="ECO:0000259" key="15">
    <source>
        <dbReference type="Pfam" id="PF08544"/>
    </source>
</evidence>
<feature type="binding site" evidence="12">
    <location>
        <begin position="183"/>
        <end position="193"/>
    </location>
    <ligand>
        <name>ATP</name>
        <dbReference type="ChEBI" id="CHEBI:30616"/>
    </ligand>
</feature>
<organism evidence="16 17">
    <name type="scientific">Eiseniibacteriota bacterium</name>
    <dbReference type="NCBI Taxonomy" id="2212470"/>
    <lineage>
        <taxon>Bacteria</taxon>
        <taxon>Candidatus Eiseniibacteriota</taxon>
    </lineage>
</organism>
<dbReference type="EC" id="2.7.1.39" evidence="3 12"/>
<dbReference type="GO" id="GO:0005737">
    <property type="term" value="C:cytoplasm"/>
    <property type="evidence" value="ECO:0007669"/>
    <property type="project" value="UniProtKB-SubCell"/>
</dbReference>
<dbReference type="HAMAP" id="MF_00384">
    <property type="entry name" value="Homoser_kinase"/>
    <property type="match status" value="1"/>
</dbReference>
<dbReference type="GO" id="GO:0004413">
    <property type="term" value="F:homoserine kinase activity"/>
    <property type="evidence" value="ECO:0007669"/>
    <property type="project" value="UniProtKB-UniRule"/>
</dbReference>
<evidence type="ECO:0000256" key="4">
    <source>
        <dbReference type="ARBA" id="ARBA00017858"/>
    </source>
</evidence>
<keyword evidence="9 12" id="KW-0418">Kinase</keyword>
<feature type="domain" description="GHMP kinase C-terminal" evidence="15">
    <location>
        <begin position="304"/>
        <end position="371"/>
    </location>
</feature>
<comment type="caution">
    <text evidence="16">The sequence shown here is derived from an EMBL/GenBank/DDBJ whole genome shotgun (WGS) entry which is preliminary data.</text>
</comment>
<dbReference type="InterPro" id="IPR006204">
    <property type="entry name" value="GHMP_kinase_N_dom"/>
</dbReference>
<evidence type="ECO:0000256" key="6">
    <source>
        <dbReference type="ARBA" id="ARBA00022679"/>
    </source>
</evidence>
<evidence type="ECO:0000313" key="16">
    <source>
        <dbReference type="EMBL" id="TMQ47747.1"/>
    </source>
</evidence>
<comment type="subcellular location">
    <subcellularLocation>
        <location evidence="12">Cytoplasm</location>
    </subcellularLocation>
</comment>
<protein>
    <recommendedName>
        <fullName evidence="4 12">Homoserine kinase</fullName>
        <shortName evidence="12">HK</shortName>
        <shortName evidence="12">HSK</shortName>
        <ecNumber evidence="3 12">2.7.1.39</ecNumber>
    </recommendedName>
</protein>
<dbReference type="AlphaFoldDB" id="A0A538S8Q3"/>
<dbReference type="InterPro" id="IPR000870">
    <property type="entry name" value="Homoserine_kinase"/>
</dbReference>
<gene>
    <name evidence="12 16" type="primary">thrB</name>
    <name evidence="16" type="ORF">E6K71_09060</name>
</gene>
<dbReference type="InterPro" id="IPR014721">
    <property type="entry name" value="Ribsml_uS5_D2-typ_fold_subgr"/>
</dbReference>
<feature type="region of interest" description="Disordered" evidence="13">
    <location>
        <begin position="1"/>
        <end position="101"/>
    </location>
</feature>
<dbReference type="PRINTS" id="PR00958">
    <property type="entry name" value="HOMSERKINASE"/>
</dbReference>
<keyword evidence="6 12" id="KW-0808">Transferase</keyword>
<evidence type="ECO:0000256" key="5">
    <source>
        <dbReference type="ARBA" id="ARBA00022605"/>
    </source>
</evidence>
<dbReference type="GO" id="GO:0005524">
    <property type="term" value="F:ATP binding"/>
    <property type="evidence" value="ECO:0007669"/>
    <property type="project" value="UniProtKB-UniRule"/>
</dbReference>
<proteinExistence type="inferred from homology"/>
<sequence length="399" mass="42669">MEGGRSRLHLEPRSRLRFSRTRAPALPPGRRRQNSFGLLDPPHRRGERARRRSAPGLGAGSVPAPLPGREGAGAHDRAHDSFRDPHRARPGGTRKPQRWRAVVPASTSNLGPGFDSLGLALRLSLQAVAARIPSGFSIRRTGEGSELAVDPHRDSVLGAYRHLFRVAKEPVPTIALTIHSAIPIARGLGSSAAAIVAGLTLANHWMRERFSTEELFREAIRLEGHPDNVAAALYGGLTLSLPLHDGSVRALPLPMPRALAITLAVPAIHVSTAKARALLPRSIPLHEAAANTARAMALGYVLSSGRFELLAEALRDVYHVPYRARLIPGFDGVVEAGRRAGAYGVTISGSGPTLLAFHPPGLGSRVGKAMVRAFTRRRIRAEAFPGRVATNGAFASTLL</sequence>
<dbReference type="Pfam" id="PF08544">
    <property type="entry name" value="GHMP_kinases_C"/>
    <property type="match status" value="1"/>
</dbReference>
<evidence type="ECO:0000256" key="12">
    <source>
        <dbReference type="HAMAP-Rule" id="MF_00384"/>
    </source>
</evidence>
<dbReference type="PANTHER" id="PTHR20861">
    <property type="entry name" value="HOMOSERINE/4-DIPHOSPHOCYTIDYL-2-C-METHYL-D-ERYTHRITOL KINASE"/>
    <property type="match status" value="1"/>
</dbReference>
<dbReference type="InterPro" id="IPR006203">
    <property type="entry name" value="GHMP_knse_ATP-bd_CS"/>
</dbReference>
<evidence type="ECO:0000256" key="2">
    <source>
        <dbReference type="ARBA" id="ARBA00007370"/>
    </source>
</evidence>
<feature type="domain" description="GHMP kinase N-terminal" evidence="14">
    <location>
        <begin position="156"/>
        <end position="236"/>
    </location>
</feature>
<keyword evidence="12" id="KW-0963">Cytoplasm</keyword>
<dbReference type="EMBL" id="VBOR01000098">
    <property type="protein sequence ID" value="TMQ47747.1"/>
    <property type="molecule type" value="Genomic_DNA"/>
</dbReference>
<dbReference type="Proteomes" id="UP000316292">
    <property type="component" value="Unassembled WGS sequence"/>
</dbReference>
<keyword evidence="7 12" id="KW-0791">Threonine biosynthesis</keyword>
<dbReference type="GO" id="GO:0009088">
    <property type="term" value="P:threonine biosynthetic process"/>
    <property type="evidence" value="ECO:0007669"/>
    <property type="project" value="UniProtKB-UniRule"/>
</dbReference>
<evidence type="ECO:0000256" key="10">
    <source>
        <dbReference type="ARBA" id="ARBA00022840"/>
    </source>
</evidence>
<evidence type="ECO:0000259" key="14">
    <source>
        <dbReference type="Pfam" id="PF00288"/>
    </source>
</evidence>
<evidence type="ECO:0000256" key="9">
    <source>
        <dbReference type="ARBA" id="ARBA00022777"/>
    </source>
</evidence>
<dbReference type="Gene3D" id="3.30.70.890">
    <property type="entry name" value="GHMP kinase, C-terminal domain"/>
    <property type="match status" value="1"/>
</dbReference>
<reference evidence="16 17" key="1">
    <citation type="journal article" date="2019" name="Nat. Microbiol.">
        <title>Mediterranean grassland soil C-N compound turnover is dependent on rainfall and depth, and is mediated by genomically divergent microorganisms.</title>
        <authorList>
            <person name="Diamond S."/>
            <person name="Andeer P.F."/>
            <person name="Li Z."/>
            <person name="Crits-Christoph A."/>
            <person name="Burstein D."/>
            <person name="Anantharaman K."/>
            <person name="Lane K.R."/>
            <person name="Thomas B.C."/>
            <person name="Pan C."/>
            <person name="Northen T.R."/>
            <person name="Banfield J.F."/>
        </authorList>
    </citation>
    <scope>NUCLEOTIDE SEQUENCE [LARGE SCALE GENOMIC DNA]</scope>
    <source>
        <strain evidence="16">WS_1</strain>
    </source>
</reference>
<evidence type="ECO:0000256" key="1">
    <source>
        <dbReference type="ARBA" id="ARBA00005015"/>
    </source>
</evidence>
<evidence type="ECO:0000313" key="17">
    <source>
        <dbReference type="Proteomes" id="UP000316292"/>
    </source>
</evidence>
<dbReference type="Gene3D" id="3.30.230.10">
    <property type="match status" value="1"/>
</dbReference>
<evidence type="ECO:0000256" key="11">
    <source>
        <dbReference type="ARBA" id="ARBA00049375"/>
    </source>
</evidence>
<accession>A0A538S8Q3</accession>
<comment type="pathway">
    <text evidence="1 12">Amino-acid biosynthesis; L-threonine biosynthesis; L-threonine from L-aspartate: step 4/5.</text>
</comment>
<evidence type="ECO:0000256" key="13">
    <source>
        <dbReference type="SAM" id="MobiDB-lite"/>
    </source>
</evidence>
<dbReference type="SUPFAM" id="SSF54211">
    <property type="entry name" value="Ribosomal protein S5 domain 2-like"/>
    <property type="match status" value="1"/>
</dbReference>
<name>A0A538S8Q3_UNCEI</name>
<dbReference type="InterPro" id="IPR036554">
    <property type="entry name" value="GHMP_kinase_C_sf"/>
</dbReference>
<dbReference type="InterPro" id="IPR013750">
    <property type="entry name" value="GHMP_kinase_C_dom"/>
</dbReference>
<comment type="similarity">
    <text evidence="2 12">Belongs to the GHMP kinase family. Homoserine kinase subfamily.</text>
</comment>
<dbReference type="Pfam" id="PF00288">
    <property type="entry name" value="GHMP_kinases_N"/>
    <property type="match status" value="1"/>
</dbReference>
<dbReference type="NCBIfam" id="TIGR00191">
    <property type="entry name" value="thrB"/>
    <property type="match status" value="1"/>
</dbReference>
<keyword evidence="10 12" id="KW-0067">ATP-binding</keyword>
<keyword evidence="8 12" id="KW-0547">Nucleotide-binding</keyword>
<comment type="function">
    <text evidence="12">Catalyzes the ATP-dependent phosphorylation of L-homoserine to L-homoserine phosphate.</text>
</comment>